<dbReference type="EMBL" id="JALPTH010000028">
    <property type="protein sequence ID" value="MCK8680606.1"/>
    <property type="molecule type" value="Genomic_DNA"/>
</dbReference>
<protein>
    <submittedName>
        <fullName evidence="2">Uncharacterized protein</fullName>
    </submittedName>
</protein>
<proteinExistence type="predicted"/>
<name>A0ABT0IGZ8_9ACTN</name>
<gene>
    <name evidence="2" type="ORF">M1O15_25060</name>
</gene>
<evidence type="ECO:0000256" key="1">
    <source>
        <dbReference type="SAM" id="MobiDB-lite"/>
    </source>
</evidence>
<evidence type="ECO:0000313" key="2">
    <source>
        <dbReference type="EMBL" id="MCK8680606.1"/>
    </source>
</evidence>
<feature type="compositionally biased region" description="Basic and acidic residues" evidence="1">
    <location>
        <begin position="32"/>
        <end position="47"/>
    </location>
</feature>
<feature type="compositionally biased region" description="Polar residues" evidence="1">
    <location>
        <begin position="1"/>
        <end position="10"/>
    </location>
</feature>
<keyword evidence="3" id="KW-1185">Reference proteome</keyword>
<organism evidence="2 3">
    <name type="scientific">Streptomyces lichenis</name>
    <dbReference type="NCBI Taxonomy" id="2306967"/>
    <lineage>
        <taxon>Bacteria</taxon>
        <taxon>Bacillati</taxon>
        <taxon>Actinomycetota</taxon>
        <taxon>Actinomycetes</taxon>
        <taxon>Kitasatosporales</taxon>
        <taxon>Streptomycetaceae</taxon>
        <taxon>Streptomyces</taxon>
    </lineage>
</organism>
<sequence>MDDENGSVQWRKSPEDGGGDGVSEESGIEIAGHGDDILLRQGDDDLV</sequence>
<dbReference type="Proteomes" id="UP001522868">
    <property type="component" value="Unassembled WGS sequence"/>
</dbReference>
<evidence type="ECO:0000313" key="3">
    <source>
        <dbReference type="Proteomes" id="UP001522868"/>
    </source>
</evidence>
<reference evidence="2 3" key="1">
    <citation type="submission" date="2022-04" db="EMBL/GenBank/DDBJ databases">
        <title>Streptomyces sp. nov. LCR6-01 isolated from Lichen of Dirinaria sp.</title>
        <authorList>
            <person name="Kanchanasin P."/>
            <person name="Tanasupawat S."/>
            <person name="Phongsopitanun W."/>
        </authorList>
    </citation>
    <scope>NUCLEOTIDE SEQUENCE [LARGE SCALE GENOMIC DNA]</scope>
    <source>
        <strain evidence="2 3">LCR6-01</strain>
    </source>
</reference>
<accession>A0ABT0IGZ8</accession>
<comment type="caution">
    <text evidence="2">The sequence shown here is derived from an EMBL/GenBank/DDBJ whole genome shotgun (WGS) entry which is preliminary data.</text>
</comment>
<dbReference type="RefSeq" id="WP_248636418.1">
    <property type="nucleotide sequence ID" value="NZ_JALPTH010000028.1"/>
</dbReference>
<feature type="region of interest" description="Disordered" evidence="1">
    <location>
        <begin position="1"/>
        <end position="47"/>
    </location>
</feature>